<sequence>MVHLNYLTSCDRCWSTSFRCRRFLTAETASLKQNATRLKMGNVLTLLSPVQVTGSSQSDNKGPILRALLAMALVKSSFSKNS</sequence>
<organism evidence="1">
    <name type="scientific">uncultured Synechococcales cyanobacterium</name>
    <dbReference type="NCBI Taxonomy" id="1936017"/>
    <lineage>
        <taxon>Bacteria</taxon>
        <taxon>Bacillati</taxon>
        <taxon>Cyanobacteriota</taxon>
        <taxon>Cyanophyceae</taxon>
        <taxon>Synechococcales</taxon>
        <taxon>environmental samples</taxon>
    </lineage>
</organism>
<dbReference type="EMBL" id="CADCWO010000200">
    <property type="protein sequence ID" value="CAA9586109.1"/>
    <property type="molecule type" value="Genomic_DNA"/>
</dbReference>
<name>A0A6J4VS78_9CYAN</name>
<protein>
    <submittedName>
        <fullName evidence="1">Uncharacterized protein</fullName>
    </submittedName>
</protein>
<reference evidence="1" key="1">
    <citation type="submission" date="2020-02" db="EMBL/GenBank/DDBJ databases">
        <authorList>
            <person name="Meier V. D."/>
        </authorList>
    </citation>
    <scope>NUCLEOTIDE SEQUENCE</scope>
    <source>
        <strain evidence="1">AVDCRST_MAG81</strain>
    </source>
</reference>
<proteinExistence type="predicted"/>
<evidence type="ECO:0000313" key="1">
    <source>
        <dbReference type="EMBL" id="CAA9586109.1"/>
    </source>
</evidence>
<dbReference type="AlphaFoldDB" id="A0A6J4VS78"/>
<accession>A0A6J4VS78</accession>
<gene>
    <name evidence="1" type="ORF">AVDCRST_MAG81-3829</name>
</gene>